<evidence type="ECO:0000313" key="5">
    <source>
        <dbReference type="Proteomes" id="UP001209276"/>
    </source>
</evidence>
<name>A0AAP9DS28_PANTH</name>
<dbReference type="EMBL" id="CP041405">
    <property type="protein sequence ID" value="QDM42813.1"/>
    <property type="molecule type" value="Genomic_DNA"/>
</dbReference>
<evidence type="ECO:0000259" key="1">
    <source>
        <dbReference type="Pfam" id="PF13761"/>
    </source>
</evidence>
<evidence type="ECO:0000313" key="2">
    <source>
        <dbReference type="EMBL" id="MCY9608721.1"/>
    </source>
</evidence>
<reference evidence="3 4" key="1">
    <citation type="submission" date="2019-07" db="EMBL/GenBank/DDBJ databases">
        <title>Paenibacillus thiaminolyticus NRRL B-4156.</title>
        <authorList>
            <person name="Hehnly C."/>
            <person name="Zhang L."/>
        </authorList>
    </citation>
    <scope>NUCLEOTIDE SEQUENCE [LARGE SCALE GENOMIC DNA]</scope>
    <source>
        <strain evidence="3 4">NRRL B-4156</strain>
    </source>
</reference>
<reference evidence="2 5" key="2">
    <citation type="submission" date="2022-05" db="EMBL/GenBank/DDBJ databases">
        <title>Genome Sequencing of Bee-Associated Microbes.</title>
        <authorList>
            <person name="Dunlap C."/>
        </authorList>
    </citation>
    <scope>NUCLEOTIDE SEQUENCE [LARGE SCALE GENOMIC DNA]</scope>
    <source>
        <strain evidence="2 5">NRRL B-14613</strain>
    </source>
</reference>
<proteinExistence type="predicted"/>
<dbReference type="EMBL" id="JAMDMM010000029">
    <property type="protein sequence ID" value="MCY9608721.1"/>
    <property type="molecule type" value="Genomic_DNA"/>
</dbReference>
<gene>
    <name evidence="3" type="ORF">FLT43_04360</name>
    <name evidence="2" type="ORF">M5W83_16375</name>
</gene>
<evidence type="ECO:0000313" key="3">
    <source>
        <dbReference type="EMBL" id="QDM42813.1"/>
    </source>
</evidence>
<dbReference type="AlphaFoldDB" id="A0AAP9DS28"/>
<dbReference type="Proteomes" id="UP001209276">
    <property type="component" value="Unassembled WGS sequence"/>
</dbReference>
<dbReference type="InterPro" id="IPR025311">
    <property type="entry name" value="DUF4166"/>
</dbReference>
<evidence type="ECO:0000313" key="4">
    <source>
        <dbReference type="Proteomes" id="UP000315377"/>
    </source>
</evidence>
<feature type="domain" description="DUF4166" evidence="1">
    <location>
        <begin position="17"/>
        <end position="201"/>
    </location>
</feature>
<dbReference type="Pfam" id="PF13761">
    <property type="entry name" value="DUF4166"/>
    <property type="match status" value="1"/>
</dbReference>
<organism evidence="3 4">
    <name type="scientific">Paenibacillus thiaminolyticus</name>
    <name type="common">Bacillus thiaminolyticus</name>
    <dbReference type="NCBI Taxonomy" id="49283"/>
    <lineage>
        <taxon>Bacteria</taxon>
        <taxon>Bacillati</taxon>
        <taxon>Bacillota</taxon>
        <taxon>Bacilli</taxon>
        <taxon>Bacillales</taxon>
        <taxon>Paenibacillaceae</taxon>
        <taxon>Paenibacillus</taxon>
    </lineage>
</organism>
<sequence length="226" mass="26267">MAASIYERALGPKFAKLHPRIRERFGFSSEDGIASIGRGVMEQIWYSRWAAVPLHIGKFRHIMFPESGCRVPFTIENYAYRDRYGRETVSWIRSFQFPNQTRRFDATMIYSRERAGVVDYLGNKQHLAVDLALSVEANGGLRIRSGDQRFYEGLLQFRFPRRFTGTADVCEWYDEEGELYRISVEVTNPLIGPVFSYRGSFQARFIETRHAAIPAHIKPLREEARE</sequence>
<dbReference type="GeneID" id="76995205"/>
<accession>A0AAP9DS28</accession>
<protein>
    <submittedName>
        <fullName evidence="3">DUF4166 domain-containing protein</fullName>
    </submittedName>
</protein>
<dbReference type="RefSeq" id="WP_087441751.1">
    <property type="nucleotide sequence ID" value="NZ_CABMNB010000022.1"/>
</dbReference>
<dbReference type="Proteomes" id="UP000315377">
    <property type="component" value="Chromosome"/>
</dbReference>
<keyword evidence="5" id="KW-1185">Reference proteome</keyword>